<dbReference type="OrthoDB" id="494991at2"/>
<dbReference type="AlphaFoldDB" id="M2Q3D1"/>
<evidence type="ECO:0000313" key="5">
    <source>
        <dbReference type="Proteomes" id="UP000011758"/>
    </source>
</evidence>
<dbReference type="PANTHER" id="PTHR43479">
    <property type="entry name" value="ACREF/ENVCD OPERON REPRESSOR-RELATED"/>
    <property type="match status" value="1"/>
</dbReference>
<dbReference type="PRINTS" id="PR00455">
    <property type="entry name" value="HTHTETR"/>
</dbReference>
<evidence type="ECO:0000313" key="4">
    <source>
        <dbReference type="EMBL" id="EMD17405.1"/>
    </source>
</evidence>
<feature type="DNA-binding region" description="H-T-H motif" evidence="2">
    <location>
        <begin position="23"/>
        <end position="42"/>
    </location>
</feature>
<dbReference type="GO" id="GO:0003677">
    <property type="term" value="F:DNA binding"/>
    <property type="evidence" value="ECO:0007669"/>
    <property type="project" value="UniProtKB-UniRule"/>
</dbReference>
<dbReference type="InterPro" id="IPR009057">
    <property type="entry name" value="Homeodomain-like_sf"/>
</dbReference>
<accession>M2Q3D1</accession>
<dbReference type="EMBL" id="AGEJ01000005">
    <property type="protein sequence ID" value="EMD17405.1"/>
    <property type="molecule type" value="Genomic_DNA"/>
</dbReference>
<dbReference type="SUPFAM" id="SSF46689">
    <property type="entry name" value="Homeodomain-like"/>
    <property type="match status" value="1"/>
</dbReference>
<keyword evidence="1 2" id="KW-0238">DNA-binding</keyword>
<dbReference type="InterPro" id="IPR050624">
    <property type="entry name" value="HTH-type_Tx_Regulator"/>
</dbReference>
<dbReference type="eggNOG" id="COG1309">
    <property type="taxonomic scope" value="Bacteria"/>
</dbReference>
<dbReference type="SUPFAM" id="SSF48498">
    <property type="entry name" value="Tetracyclin repressor-like, C-terminal domain"/>
    <property type="match status" value="1"/>
</dbReference>
<keyword evidence="5" id="KW-1185">Reference proteome</keyword>
<protein>
    <recommendedName>
        <fullName evidence="3">HTH tetR-type domain-containing protein</fullName>
    </recommendedName>
</protein>
<name>M2Q3D1_9FIRM</name>
<gene>
    <name evidence="4" type="ORF">HMPREF9943_00192</name>
</gene>
<comment type="caution">
    <text evidence="4">The sequence shown here is derived from an EMBL/GenBank/DDBJ whole genome shotgun (WGS) entry which is preliminary data.</text>
</comment>
<dbReference type="Proteomes" id="UP000011758">
    <property type="component" value="Unassembled WGS sequence"/>
</dbReference>
<dbReference type="Pfam" id="PF00440">
    <property type="entry name" value="TetR_N"/>
    <property type="match status" value="1"/>
</dbReference>
<dbReference type="STRING" id="999415.HMPREF9943_00192"/>
<feature type="domain" description="HTH tetR-type" evidence="3">
    <location>
        <begin position="1"/>
        <end position="60"/>
    </location>
</feature>
<dbReference type="RefSeq" id="WP_004801203.1">
    <property type="nucleotide sequence ID" value="NZ_KB446646.1"/>
</dbReference>
<sequence length="193" mass="22626">MTKEIIRNKAISLFLEKGYNNVTVNDICNACSITKPTFYNYISSKENLIMTIYDDIIEDLLSNIYGLFDLESSYEQLIAVFSMLISQTKQYGSDLFGQLLIVNLKDNKKSFDLRDNLTQLCLSLIKNAQIRNEIHNKENPKRLYYSIAYMFTGYETMWCIHDGNTEFEEEFFESMETVLLTDKKYCGIYKKYV</sequence>
<proteinExistence type="predicted"/>
<dbReference type="PROSITE" id="PS50977">
    <property type="entry name" value="HTH_TETR_2"/>
    <property type="match status" value="1"/>
</dbReference>
<organism evidence="4 5">
    <name type="scientific">Eggerthia catenaformis OT 569 = DSM 20559</name>
    <dbReference type="NCBI Taxonomy" id="999415"/>
    <lineage>
        <taxon>Bacteria</taxon>
        <taxon>Bacillati</taxon>
        <taxon>Bacillota</taxon>
        <taxon>Erysipelotrichia</taxon>
        <taxon>Erysipelotrichales</taxon>
        <taxon>Coprobacillaceae</taxon>
        <taxon>Eggerthia</taxon>
    </lineage>
</organism>
<dbReference type="PANTHER" id="PTHR43479:SF11">
    <property type="entry name" value="ACREF_ENVCD OPERON REPRESSOR-RELATED"/>
    <property type="match status" value="1"/>
</dbReference>
<evidence type="ECO:0000256" key="2">
    <source>
        <dbReference type="PROSITE-ProRule" id="PRU00335"/>
    </source>
</evidence>
<dbReference type="InterPro" id="IPR001647">
    <property type="entry name" value="HTH_TetR"/>
</dbReference>
<dbReference type="BioCyc" id="ECAT999415-HMP:GTTI-201-MONOMER"/>
<dbReference type="InterPro" id="IPR036271">
    <property type="entry name" value="Tet_transcr_reg_TetR-rel_C_sf"/>
</dbReference>
<evidence type="ECO:0000259" key="3">
    <source>
        <dbReference type="PROSITE" id="PS50977"/>
    </source>
</evidence>
<evidence type="ECO:0000256" key="1">
    <source>
        <dbReference type="ARBA" id="ARBA00023125"/>
    </source>
</evidence>
<dbReference type="Gene3D" id="1.10.357.10">
    <property type="entry name" value="Tetracycline Repressor, domain 2"/>
    <property type="match status" value="1"/>
</dbReference>
<reference evidence="4 5" key="1">
    <citation type="submission" date="2013-02" db="EMBL/GenBank/DDBJ databases">
        <title>The Genome Sequence of Lactobacillus catenaformis F0143.</title>
        <authorList>
            <consortium name="The Broad Institute Genome Sequencing Platform"/>
            <person name="Earl A."/>
            <person name="Ward D."/>
            <person name="Feldgarden M."/>
            <person name="Gevers D."/>
            <person name="Izard J."/>
            <person name="Blanton J.M."/>
            <person name="Mathney J."/>
            <person name="Dewhirst F.E."/>
            <person name="Young S.K."/>
            <person name="Zeng Q."/>
            <person name="Gargeya S."/>
            <person name="Fitzgerald M."/>
            <person name="Haas B."/>
            <person name="Abouelleil A."/>
            <person name="Alvarado L."/>
            <person name="Arachchi H.M."/>
            <person name="Berlin A."/>
            <person name="Chapman S.B."/>
            <person name="Gearin G."/>
            <person name="Goldberg J."/>
            <person name="Griggs A."/>
            <person name="Gujja S."/>
            <person name="Hansen M."/>
            <person name="Heiman D."/>
            <person name="Howarth C."/>
            <person name="Larimer J."/>
            <person name="Lui A."/>
            <person name="MacDonald P.J.P."/>
            <person name="McCowen C."/>
            <person name="Montmayeur A."/>
            <person name="Murphy C."/>
            <person name="Neiman D."/>
            <person name="Pearson M."/>
            <person name="Priest M."/>
            <person name="Roberts A."/>
            <person name="Saif S."/>
            <person name="Shea T."/>
            <person name="Sisk P."/>
            <person name="Stolte C."/>
            <person name="Sykes S."/>
            <person name="Wortman J."/>
            <person name="Nusbaum C."/>
            <person name="Birren B."/>
        </authorList>
    </citation>
    <scope>NUCLEOTIDE SEQUENCE [LARGE SCALE GENOMIC DNA]</scope>
    <source>
        <strain evidence="4 5">OT 569</strain>
    </source>
</reference>